<name>A0A1I0AT03_9FIRM</name>
<feature type="transmembrane region" description="Helical" evidence="1">
    <location>
        <begin position="34"/>
        <end position="56"/>
    </location>
</feature>
<evidence type="ECO:0000313" key="2">
    <source>
        <dbReference type="EMBL" id="SES97302.1"/>
    </source>
</evidence>
<dbReference type="EMBL" id="FOIF01000026">
    <property type="protein sequence ID" value="SES97302.1"/>
    <property type="molecule type" value="Genomic_DNA"/>
</dbReference>
<dbReference type="Proteomes" id="UP000243819">
    <property type="component" value="Unassembled WGS sequence"/>
</dbReference>
<keyword evidence="3" id="KW-1185">Reference proteome</keyword>
<reference evidence="3" key="1">
    <citation type="submission" date="2016-10" db="EMBL/GenBank/DDBJ databases">
        <authorList>
            <person name="Varghese N."/>
            <person name="Submissions S."/>
        </authorList>
    </citation>
    <scope>NUCLEOTIDE SEQUENCE [LARGE SCALE GENOMIC DNA]</scope>
    <source>
        <strain evidence="3">DSM 13577</strain>
    </source>
</reference>
<evidence type="ECO:0000256" key="1">
    <source>
        <dbReference type="SAM" id="Phobius"/>
    </source>
</evidence>
<keyword evidence="1" id="KW-0472">Membrane</keyword>
<gene>
    <name evidence="2" type="ORF">SAMN03080614_102616</name>
</gene>
<keyword evidence="1" id="KW-1133">Transmembrane helix</keyword>
<dbReference type="AlphaFoldDB" id="A0A1I0AT03"/>
<accession>A0A1I0AT03</accession>
<keyword evidence="1" id="KW-0812">Transmembrane</keyword>
<proteinExistence type="predicted"/>
<organism evidence="2 3">
    <name type="scientific">Anaerobranca gottschalkii DSM 13577</name>
    <dbReference type="NCBI Taxonomy" id="1120990"/>
    <lineage>
        <taxon>Bacteria</taxon>
        <taxon>Bacillati</taxon>
        <taxon>Bacillota</taxon>
        <taxon>Clostridia</taxon>
        <taxon>Eubacteriales</taxon>
        <taxon>Proteinivoracaceae</taxon>
        <taxon>Anaerobranca</taxon>
    </lineage>
</organism>
<dbReference type="OrthoDB" id="2085013at2"/>
<evidence type="ECO:0000313" key="3">
    <source>
        <dbReference type="Proteomes" id="UP000243819"/>
    </source>
</evidence>
<sequence length="93" mass="10102">MSTITTVLVLSLLVEITTEIIKTSFPIIKDSKTQFVSMVLGVIISFATSTGVFSALDIKISIPALDFFITGLIISRGSNIVHDLIKKINTNFV</sequence>
<dbReference type="RefSeq" id="WP_091350792.1">
    <property type="nucleotide sequence ID" value="NZ_FOIF01000026.1"/>
</dbReference>
<protein>
    <submittedName>
        <fullName evidence="2">Uncharacterized protein</fullName>
    </submittedName>
</protein>